<dbReference type="OrthoDB" id="124543at2157"/>
<dbReference type="InterPro" id="IPR053833">
    <property type="entry name" value="SAMP2"/>
</dbReference>
<keyword evidence="2" id="KW-1185">Reference proteome</keyword>
<evidence type="ECO:0000313" key="2">
    <source>
        <dbReference type="Proteomes" id="UP000218615"/>
    </source>
</evidence>
<dbReference type="Pfam" id="PF21965">
    <property type="entry name" value="SAMP2"/>
    <property type="match status" value="1"/>
</dbReference>
<evidence type="ECO:0000313" key="1">
    <source>
        <dbReference type="EMBL" id="SNQ60049.1"/>
    </source>
</evidence>
<name>A0A284VLG4_9EURY</name>
<sequence>MKVRVKILSGGVKEQELEVLADSTYEELLESLHINPEIVIVFRAGVPVPLDEKLTEDDIEILRVVTGGNR</sequence>
<dbReference type="RefSeq" id="WP_096204322.1">
    <property type="nucleotide sequence ID" value="NZ_FZMP01000064.1"/>
</dbReference>
<organism evidence="1 2">
    <name type="scientific">Candidatus Methanoperedens nitratireducens</name>
    <dbReference type="NCBI Taxonomy" id="1392998"/>
    <lineage>
        <taxon>Archaea</taxon>
        <taxon>Methanobacteriati</taxon>
        <taxon>Methanobacteriota</taxon>
        <taxon>Stenosarchaea group</taxon>
        <taxon>Methanomicrobia</taxon>
        <taxon>Methanosarcinales</taxon>
        <taxon>ANME-2 cluster</taxon>
        <taxon>Candidatus Methanoperedentaceae</taxon>
        <taxon>Candidatus Methanoperedens</taxon>
    </lineage>
</organism>
<protein>
    <submittedName>
        <fullName evidence="1">Sulfur transfer protein involved in thiamine biosynthesis</fullName>
    </submittedName>
</protein>
<reference evidence="2" key="1">
    <citation type="submission" date="2017-06" db="EMBL/GenBank/DDBJ databases">
        <authorList>
            <person name="Cremers G."/>
        </authorList>
    </citation>
    <scope>NUCLEOTIDE SEQUENCE [LARGE SCALE GENOMIC DNA]</scope>
</reference>
<dbReference type="Proteomes" id="UP000218615">
    <property type="component" value="Unassembled WGS sequence"/>
</dbReference>
<dbReference type="AlphaFoldDB" id="A0A284VLG4"/>
<dbReference type="InterPro" id="IPR016155">
    <property type="entry name" value="Mopterin_synth/thiamin_S_b"/>
</dbReference>
<dbReference type="InterPro" id="IPR012675">
    <property type="entry name" value="Beta-grasp_dom_sf"/>
</dbReference>
<dbReference type="EMBL" id="FZMP01000064">
    <property type="protein sequence ID" value="SNQ60049.1"/>
    <property type="molecule type" value="Genomic_DNA"/>
</dbReference>
<accession>A0A284VLG4</accession>
<dbReference type="SUPFAM" id="SSF54285">
    <property type="entry name" value="MoaD/ThiS"/>
    <property type="match status" value="1"/>
</dbReference>
<dbReference type="Gene3D" id="3.10.20.30">
    <property type="match status" value="1"/>
</dbReference>
<proteinExistence type="predicted"/>
<gene>
    <name evidence="1" type="ORF">MNV_1560002</name>
</gene>